<name>A0A3B0Z2M3_9ZZZZ</name>
<dbReference type="EMBL" id="UOFL01000249">
    <property type="protein sequence ID" value="VAW82523.1"/>
    <property type="molecule type" value="Genomic_DNA"/>
</dbReference>
<proteinExistence type="predicted"/>
<protein>
    <recommendedName>
        <fullName evidence="2">T6SS immunity protein Tdi1 C-terminal domain-containing protein</fullName>
    </recommendedName>
</protein>
<organism evidence="1">
    <name type="scientific">hydrothermal vent metagenome</name>
    <dbReference type="NCBI Taxonomy" id="652676"/>
    <lineage>
        <taxon>unclassified sequences</taxon>
        <taxon>metagenomes</taxon>
        <taxon>ecological metagenomes</taxon>
    </lineage>
</organism>
<evidence type="ECO:0000313" key="1">
    <source>
        <dbReference type="EMBL" id="VAW82523.1"/>
    </source>
</evidence>
<accession>A0A3B0Z2M3</accession>
<reference evidence="1" key="1">
    <citation type="submission" date="2018-06" db="EMBL/GenBank/DDBJ databases">
        <authorList>
            <person name="Zhirakovskaya E."/>
        </authorList>
    </citation>
    <scope>NUCLEOTIDE SEQUENCE</scope>
</reference>
<evidence type="ECO:0008006" key="2">
    <source>
        <dbReference type="Google" id="ProtNLM"/>
    </source>
</evidence>
<dbReference type="AlphaFoldDB" id="A0A3B0Z2M3"/>
<gene>
    <name evidence="1" type="ORF">MNBD_GAMMA12-1617</name>
</gene>
<sequence length="171" mass="19616">MNQTKNSDRAYTLIDPVSVAKLTVWEKYLKPYDKVVGYSNLGYIFLWNSDNNEYVVLNPFMATTECYGIFASIKEFEHTVLEETDFIVEVLQASPHLELIEKAGPLENEEVYVPQPIPLIGDTKDPKTYIRADVWMFMDVIGDVQITDYNLEKMVSETEEKAAKETSIENS</sequence>